<proteinExistence type="inferred from homology"/>
<feature type="compositionally biased region" description="Basic and acidic residues" evidence="2">
    <location>
        <begin position="7"/>
        <end position="25"/>
    </location>
</feature>
<feature type="domain" description="Mab-21-like HhH/H2TH-like" evidence="4">
    <location>
        <begin position="443"/>
        <end position="544"/>
    </location>
</feature>
<organism evidence="5 6">
    <name type="scientific">Saccoglossus kowalevskii</name>
    <name type="common">Acorn worm</name>
    <dbReference type="NCBI Taxonomy" id="10224"/>
    <lineage>
        <taxon>Eukaryota</taxon>
        <taxon>Metazoa</taxon>
        <taxon>Hemichordata</taxon>
        <taxon>Enteropneusta</taxon>
        <taxon>Harrimaniidae</taxon>
        <taxon>Saccoglossus</taxon>
    </lineage>
</organism>
<gene>
    <name evidence="6" type="primary">LOC102805563</name>
</gene>
<comment type="similarity">
    <text evidence="1">Belongs to the mab-21 family.</text>
</comment>
<evidence type="ECO:0000313" key="5">
    <source>
        <dbReference type="Proteomes" id="UP000694865"/>
    </source>
</evidence>
<dbReference type="InterPro" id="IPR046906">
    <property type="entry name" value="Mab-21_HhH/H2TH-like"/>
</dbReference>
<dbReference type="Gene3D" id="1.10.1410.40">
    <property type="match status" value="1"/>
</dbReference>
<evidence type="ECO:0000259" key="3">
    <source>
        <dbReference type="Pfam" id="PF03281"/>
    </source>
</evidence>
<evidence type="ECO:0000256" key="2">
    <source>
        <dbReference type="SAM" id="MobiDB-lite"/>
    </source>
</evidence>
<dbReference type="GeneID" id="102805563"/>
<accession>A0ABM0LYI0</accession>
<protein>
    <submittedName>
        <fullName evidence="6">Cyclic GMP-AMP synthase-like</fullName>
    </submittedName>
</protein>
<feature type="region of interest" description="Disordered" evidence="2">
    <location>
        <begin position="1"/>
        <end position="190"/>
    </location>
</feature>
<name>A0ABM0LYI0_SACKO</name>
<dbReference type="InterPro" id="IPR024810">
    <property type="entry name" value="MAB21L/cGLR"/>
</dbReference>
<dbReference type="RefSeq" id="XP_006812821.1">
    <property type="nucleotide sequence ID" value="XM_006812758.1"/>
</dbReference>
<dbReference type="Pfam" id="PF03281">
    <property type="entry name" value="Mab-21"/>
    <property type="match status" value="1"/>
</dbReference>
<evidence type="ECO:0000313" key="6">
    <source>
        <dbReference type="RefSeq" id="XP_006812821.1"/>
    </source>
</evidence>
<reference evidence="6" key="1">
    <citation type="submission" date="2025-08" db="UniProtKB">
        <authorList>
            <consortium name="RefSeq"/>
        </authorList>
    </citation>
    <scope>IDENTIFICATION</scope>
    <source>
        <tissue evidence="6">Testes</tissue>
    </source>
</reference>
<dbReference type="Proteomes" id="UP000694865">
    <property type="component" value="Unplaced"/>
</dbReference>
<feature type="compositionally biased region" description="Basic and acidic residues" evidence="2">
    <location>
        <begin position="66"/>
        <end position="78"/>
    </location>
</feature>
<evidence type="ECO:0000259" key="4">
    <source>
        <dbReference type="Pfam" id="PF20266"/>
    </source>
</evidence>
<dbReference type="Gene3D" id="3.30.460.90">
    <property type="match status" value="1"/>
</dbReference>
<dbReference type="PANTHER" id="PTHR10656:SF78">
    <property type="entry name" value="CYCLIC GMP-AMP SYNTHASE-LIKE"/>
    <property type="match status" value="1"/>
</dbReference>
<dbReference type="InterPro" id="IPR046903">
    <property type="entry name" value="Mab-21-like_nuc_Trfase"/>
</dbReference>
<dbReference type="SMART" id="SM01265">
    <property type="entry name" value="Mab-21"/>
    <property type="match status" value="1"/>
</dbReference>
<sequence length="562" mass="64047">MSGKQTAPEREAPGHGKIKGSREISGKSSLQLKMVELNIPVLPSTMWIDGASTKQKTRTHQIPRNQSREEARSQRSPDMRPASTSSSPSVLKDSDLQKRKGGTIAALKKNVPSSAFGGQWSHPRSDSPKHGGEGSKFTSSGQRRASETGVKIARKSGRPSSTTRDKPVRTEQGSKPKTTKSTTNPGRQDYNQINSLKQFLNEHVKICRDDTSIAVREMNPVIDLVLKYAKNDSLLSSMKKLPAGSHYEKLKVGKSDEVDVMFVVNVPDLEFTELLRPYMGLVKLNVPKGTWSEFTTKGGHLSPRRMRDYFQTEIVEKAVTEYKRCKHSDKSINVVTSDECPAITLSLTNSRNSKTYSIDLVLAVELDRFSDLDGTQEWTARPWLKKREEMDLKNIIVHAVAKTSIREVGLEPGDDKHWRLSFSSVEKELLLRADTRTYAPTVRKNCYKIFKYILTNLKERHKRIFASLRSFQLKTVFLHCCVMYPNDKQWSDQFLEQRLVDLLQFFIESLRGANLCHFFLPNYNMFSRSHFERVTLNGMANKLEDVLKKIDRQDFKWLSLTR</sequence>
<feature type="compositionally biased region" description="Basic and acidic residues" evidence="2">
    <location>
        <begin position="123"/>
        <end position="133"/>
    </location>
</feature>
<feature type="compositionally biased region" description="Basic and acidic residues" evidence="2">
    <location>
        <begin position="163"/>
        <end position="174"/>
    </location>
</feature>
<dbReference type="PANTHER" id="PTHR10656">
    <property type="entry name" value="CELL FATE DETERMINING PROTEIN MAB21-RELATED"/>
    <property type="match status" value="1"/>
</dbReference>
<feature type="domain" description="Mab-21-like nucleotidyltransferase" evidence="3">
    <location>
        <begin position="246"/>
        <end position="430"/>
    </location>
</feature>
<keyword evidence="5" id="KW-1185">Reference proteome</keyword>
<dbReference type="Pfam" id="PF20266">
    <property type="entry name" value="Mab-21_C"/>
    <property type="match status" value="1"/>
</dbReference>
<evidence type="ECO:0000256" key="1">
    <source>
        <dbReference type="ARBA" id="ARBA00008307"/>
    </source>
</evidence>